<evidence type="ECO:0000313" key="3">
    <source>
        <dbReference type="Proteomes" id="UP001352263"/>
    </source>
</evidence>
<comment type="caution">
    <text evidence="2">The sequence shown here is derived from an EMBL/GenBank/DDBJ whole genome shotgun (WGS) entry which is preliminary data.</text>
</comment>
<accession>A0ABU6JJ76</accession>
<dbReference type="RefSeq" id="WP_326509844.1">
    <property type="nucleotide sequence ID" value="NZ_JAWIIV010000046.1"/>
</dbReference>
<organism evidence="2 3">
    <name type="scientific">Noviherbaspirillum album</name>
    <dbReference type="NCBI Taxonomy" id="3080276"/>
    <lineage>
        <taxon>Bacteria</taxon>
        <taxon>Pseudomonadati</taxon>
        <taxon>Pseudomonadota</taxon>
        <taxon>Betaproteobacteria</taxon>
        <taxon>Burkholderiales</taxon>
        <taxon>Oxalobacteraceae</taxon>
        <taxon>Noviherbaspirillum</taxon>
    </lineage>
</organism>
<gene>
    <name evidence="2" type="ORF">RY831_29105</name>
</gene>
<dbReference type="Proteomes" id="UP001352263">
    <property type="component" value="Unassembled WGS sequence"/>
</dbReference>
<keyword evidence="1" id="KW-0732">Signal</keyword>
<proteinExistence type="predicted"/>
<evidence type="ECO:0000313" key="2">
    <source>
        <dbReference type="EMBL" id="MEC4723222.1"/>
    </source>
</evidence>
<keyword evidence="3" id="KW-1185">Reference proteome</keyword>
<name>A0ABU6JJ76_9BURK</name>
<reference evidence="2 3" key="1">
    <citation type="submission" date="2023-10" db="EMBL/GenBank/DDBJ databases">
        <title>Noviherbaspirillum sp. CPCC 100848 genome assembly.</title>
        <authorList>
            <person name="Li X.Y."/>
            <person name="Fang X.M."/>
        </authorList>
    </citation>
    <scope>NUCLEOTIDE SEQUENCE [LARGE SCALE GENOMIC DNA]</scope>
    <source>
        <strain evidence="2 3">CPCC 100848</strain>
    </source>
</reference>
<dbReference type="EMBL" id="JAWIIV010000046">
    <property type="protein sequence ID" value="MEC4723222.1"/>
    <property type="molecule type" value="Genomic_DNA"/>
</dbReference>
<protein>
    <submittedName>
        <fullName evidence="2">Molybdopterin-dependent oxidoreductase</fullName>
    </submittedName>
</protein>
<feature type="chain" id="PRO_5047220430" evidence="1">
    <location>
        <begin position="25"/>
        <end position="198"/>
    </location>
</feature>
<sequence>MNKRDFLAAAIAGGLALPAATAAAATRRPARNIARGPALLTVTGAIQKGNRSGLDPALDQLMKKQGVNFERAYAFDFRALTALPSTQIRPTLEYDEQVHALRGPLLLDVVKTAGAMLGDRSKLVLRALDGYAVAVPVADLRKYRFIVATHLDRRPMPLGGLGPLWAVYDADRFKDMAAKPLNVRFATCPWGLYHIEVQ</sequence>
<evidence type="ECO:0000256" key="1">
    <source>
        <dbReference type="SAM" id="SignalP"/>
    </source>
</evidence>
<feature type="signal peptide" evidence="1">
    <location>
        <begin position="1"/>
        <end position="24"/>
    </location>
</feature>